<organism evidence="1 2">
    <name type="scientific">Amycolatopsis roodepoortensis</name>
    <dbReference type="NCBI Taxonomy" id="700274"/>
    <lineage>
        <taxon>Bacteria</taxon>
        <taxon>Bacillati</taxon>
        <taxon>Actinomycetota</taxon>
        <taxon>Actinomycetes</taxon>
        <taxon>Pseudonocardiales</taxon>
        <taxon>Pseudonocardiaceae</taxon>
        <taxon>Amycolatopsis</taxon>
    </lineage>
</organism>
<dbReference type="RefSeq" id="WP_192742009.1">
    <property type="nucleotide sequence ID" value="NZ_JADBEJ010000001.1"/>
</dbReference>
<dbReference type="InterPro" id="IPR046238">
    <property type="entry name" value="DUF6271"/>
</dbReference>
<dbReference type="Proteomes" id="UP000656548">
    <property type="component" value="Unassembled WGS sequence"/>
</dbReference>
<evidence type="ECO:0000313" key="1">
    <source>
        <dbReference type="EMBL" id="MBE1574369.1"/>
    </source>
</evidence>
<evidence type="ECO:0000313" key="2">
    <source>
        <dbReference type="Proteomes" id="UP000656548"/>
    </source>
</evidence>
<dbReference type="EMBL" id="JADBEJ010000001">
    <property type="protein sequence ID" value="MBE1574369.1"/>
    <property type="molecule type" value="Genomic_DNA"/>
</dbReference>
<dbReference type="Pfam" id="PF19787">
    <property type="entry name" value="DUF6271"/>
    <property type="match status" value="1"/>
</dbReference>
<name>A0ABR9L165_9PSEU</name>
<keyword evidence="2" id="KW-1185">Reference proteome</keyword>
<gene>
    <name evidence="1" type="ORF">H4W30_001398</name>
</gene>
<protein>
    <submittedName>
        <fullName evidence="1">Uncharacterized protein</fullName>
    </submittedName>
</protein>
<accession>A0ABR9L165</accession>
<comment type="caution">
    <text evidence="1">The sequence shown here is derived from an EMBL/GenBank/DDBJ whole genome shotgun (WGS) entry which is preliminary data.</text>
</comment>
<proteinExistence type="predicted"/>
<reference evidence="1 2" key="1">
    <citation type="submission" date="2020-10" db="EMBL/GenBank/DDBJ databases">
        <title>Sequencing the genomes of 1000 actinobacteria strains.</title>
        <authorList>
            <person name="Klenk H.-P."/>
        </authorList>
    </citation>
    <scope>NUCLEOTIDE SEQUENCE [LARGE SCALE GENOMIC DNA]</scope>
    <source>
        <strain evidence="1 2">DSM 46661</strain>
    </source>
</reference>
<sequence length="437" mass="48506">MRKICLTLPTNRACADTLSAVIEEARYAVERFDVEVRVLVLDSSDAHDFAAHAQVVRAARRVPKVSLWHLDEAYQRSFLNGVIRRAGLDRQSRLPGLMLPAGVSYGACTNRAFLFGAALGCESVHRRDSDSRYQVVDDAKVFPIHHELASLGKSAADAAPGVSESELDPGLAERPVVLVGGSFVGEPSVDIEEIHRLDEDVYYDIVSLWAPAHASEEEKRNLVKESFRGSGAGPFARDHSTLTVLDPMRVDMCNIGFSRVHEQIPLLPATDTIGSDYFLLHVVHAAGLPAVQHNRDIMNFHTPERRTESGFVGYQLRLVKFFLSMQYLNFIYGRMKTAGESLCDERDHVRASAISAVVRESLELDDEENVLRLDCLQRGYRKLGGKYTKLAEILASRGSHLLSEARQDIADFALLIDHWERLMSASREADLVSPPGG</sequence>